<dbReference type="PANTHER" id="PTHR46769">
    <property type="entry name" value="POLYCYSTIC KIDNEY AND HEPATIC DISEASE 1 (AUTOSOMAL RECESSIVE)-LIKE 1"/>
    <property type="match status" value="1"/>
</dbReference>
<evidence type="ECO:0000256" key="1">
    <source>
        <dbReference type="ARBA" id="ARBA00022729"/>
    </source>
</evidence>
<organism evidence="5 6">
    <name type="scientific">Symbiodinium microadriaticum</name>
    <name type="common">Dinoflagellate</name>
    <name type="synonym">Zooxanthella microadriatica</name>
    <dbReference type="NCBI Taxonomy" id="2951"/>
    <lineage>
        <taxon>Eukaryota</taxon>
        <taxon>Sar</taxon>
        <taxon>Alveolata</taxon>
        <taxon>Dinophyceae</taxon>
        <taxon>Suessiales</taxon>
        <taxon>Symbiodiniaceae</taxon>
        <taxon>Symbiodinium</taxon>
    </lineage>
</organism>
<reference evidence="5 6" key="1">
    <citation type="submission" date="2016-02" db="EMBL/GenBank/DDBJ databases">
        <title>Genome analysis of coral dinoflagellate symbionts highlights evolutionary adaptations to a symbiotic lifestyle.</title>
        <authorList>
            <person name="Aranda M."/>
            <person name="Li Y."/>
            <person name="Liew Y.J."/>
            <person name="Baumgarten S."/>
            <person name="Simakov O."/>
            <person name="Wilson M."/>
            <person name="Piel J."/>
            <person name="Ashoor H."/>
            <person name="Bougouffa S."/>
            <person name="Bajic V.B."/>
            <person name="Ryu T."/>
            <person name="Ravasi T."/>
            <person name="Bayer T."/>
            <person name="Micklem G."/>
            <person name="Kim H."/>
            <person name="Bhak J."/>
            <person name="Lajeunesse T.C."/>
            <person name="Voolstra C.R."/>
        </authorList>
    </citation>
    <scope>NUCLEOTIDE SEQUENCE [LARGE SCALE GENOMIC DNA]</scope>
    <source>
        <strain evidence="5 6">CCMP2467</strain>
    </source>
</reference>
<evidence type="ECO:0000313" key="5">
    <source>
        <dbReference type="EMBL" id="OLP79489.1"/>
    </source>
</evidence>
<evidence type="ECO:0000256" key="2">
    <source>
        <dbReference type="SAM" id="MobiDB-lite"/>
    </source>
</evidence>
<keyword evidence="3" id="KW-0472">Membrane</keyword>
<dbReference type="Proteomes" id="UP000186817">
    <property type="component" value="Unassembled WGS sequence"/>
</dbReference>
<keyword evidence="6" id="KW-1185">Reference proteome</keyword>
<accession>A0A1Q9C976</accession>
<dbReference type="PANTHER" id="PTHR46769:SF2">
    <property type="entry name" value="FIBROCYSTIN-L ISOFORM 2 PRECURSOR-RELATED"/>
    <property type="match status" value="1"/>
</dbReference>
<dbReference type="InterPro" id="IPR052387">
    <property type="entry name" value="Fibrocystin"/>
</dbReference>
<comment type="caution">
    <text evidence="5">The sequence shown here is derived from an EMBL/GenBank/DDBJ whole genome shotgun (WGS) entry which is preliminary data.</text>
</comment>
<name>A0A1Q9C976_SYMMI</name>
<feature type="transmembrane region" description="Helical" evidence="3">
    <location>
        <begin position="1645"/>
        <end position="1668"/>
    </location>
</feature>
<feature type="region of interest" description="Disordered" evidence="2">
    <location>
        <begin position="1556"/>
        <end position="1581"/>
    </location>
</feature>
<dbReference type="OrthoDB" id="120976at2759"/>
<keyword evidence="3" id="KW-0812">Transmembrane</keyword>
<evidence type="ECO:0000313" key="6">
    <source>
        <dbReference type="Proteomes" id="UP000186817"/>
    </source>
</evidence>
<sequence length="1773" mass="198506">MLVRRQLQASCFVCRGKVVSGVSLWLKAGLLHALLGLSVQRPTPKGAITNIFHDDPLSYVPWDPIRNVPLPDWAGDYKDINRLSCTFSADQLFHWPDLKRGLSMWLESHLRGYGNMTQIFWEQIRPIQHDLTNIISAHEVMVSRDCILGILAVRTVYLLTMNRTYRQEMVLETDFLMSDWYYLAYRFPFSLLMSDYGADSISLTMTRTSSEISESSEELRGPPGLEDSTGDTIRELLDRAVHSLRVATNQAARRRVRQRLQRRLSDFLTRDQYEKAMQQFKFLCETRLGYVWRVAQHNDKLEKAQPGPGVCYLNFNELSGVDTGWAPIIFSSWALLSQSLKQTNPHLVWTDCEEVPGIGHMPSDMQELATAPAELWQNLLESMATADDAMLKRCPLAWAYIAGLLSAAEEQDQFRKALLDVSQQALRHYREKNNFTFANVLLSSWSLFGPLAHSAFALDEKTGLSKKKSCDLLWCPEGGTPNYLMCKCEWVFTSNYRNTTVCIFMVDTRRRSSLRNITSVLNARYWTLSFGVNKAYAQDHGYDIDYVRPDEALHYPNRKVGWAKVKVLIEELRKRGPERCAYGVSIDTDAFIRTSEPLAAIITDYGLTENKLDLARGVRASRRNTAGPAVVIRTGSAAGCYRMPFDVLYEAYCKLGKSVIESVPGETRLQYLPVIYVTATSDHAILLEGFACAHMRAFEPAMHLDLASDPDSTMGHEKHHRDAANMLIELLTVGYCEDHCTAFRRTCGPAEQDPLIMFSQEYHVETADKGTDDINQKTFINGGFFIVRNTPEGLGLLQEWYDVPETYEDMAHLKTENPQGLNMCWDQKMQPKYAALSTGALRLDGELWVGCSPEKPHEGDFQLRLLGSWEERDAAVNFSWRQAGLPDVADGDGLSTAFPKALLVTSTGRLELHGCPRASWQYLEQTALRGDTKIVLSEAVHLAARNWRPGDSVVVGASSDELEDSEMARVLAVEGKELVLQEGLRARHEGAFGEARLNAPVGLLTRNLRISGDSELWAGCQKAYSSVVMDALALQRVRRACFGGHLLFVQNSRIHIEHSEFSLLGQALEMARYPVHWHLAGNAYGHYIRNSSLHHNFQRCVTIHGSEGVQVQSNVCFQTFGHAFYLEDGIETGNSFDRNLIISVHQGGSVCSDWIFGKGPRTNLQLGPSGFWITNPNNSFSENHVIGVGTGYWFTFPDGCGLAALPTLELCRRRNPVTAMGLSARYFNDTRQGERAQSAESVRPDFEKATMAIVAALRHGSPLEGSSSWVPMRFDPSLPLAQRSYRFQANRFEDFLAAHISGGPAPSESRAVWTSGGYIHFTGAVFWNCRHIAASMPELTTACFKVTEASPPGFTLVFERSLFISGDLSETFFQLYDAGIHIKNSRWLLTASSSPSFRVAKPKCAFGGNGNPIYFEGSRELRQNLTKDRDFAWAVQALGTGTRMTATSQIVSFDCIAWESPYIEGSYVYSPDSFGLETGAPTILAPDRERRTSRRVLGRSACAAYLKATKPRFFCGKSFGTYGLWCGSGIPVEECPGAADATNWYHSMLPWSRGERSEDSEDVLGSGTTAQPVWARPPPSGDCDFPNPGPPKRTPFTWDPSCLRGGLGCNADGSHMECRWCGFDPYLPCPETQESAIGATGDSDLFVGLIALLLSALFLSLLAALCWYTSRRRARARPSCISQIRPPRQEVSKKQTSKEAIVDNRADVTALGEPHLFTAPLGVAIRHNWFKDLRFEQELQDILLHRLQRRYNCIVCQNVYDWDDSNNTDPGWL</sequence>
<dbReference type="InterPro" id="IPR055401">
    <property type="entry name" value="CEMIP_beta-hel_dom"/>
</dbReference>
<dbReference type="InterPro" id="IPR012334">
    <property type="entry name" value="Pectin_lyas_fold"/>
</dbReference>
<evidence type="ECO:0000259" key="4">
    <source>
        <dbReference type="Pfam" id="PF24606"/>
    </source>
</evidence>
<dbReference type="Gene3D" id="2.160.20.10">
    <property type="entry name" value="Single-stranded right-handed beta-helix, Pectin lyase-like"/>
    <property type="match status" value="1"/>
</dbReference>
<keyword evidence="3" id="KW-1133">Transmembrane helix</keyword>
<proteinExistence type="predicted"/>
<protein>
    <submittedName>
        <fullName evidence="5">Fibrocystin-L</fullName>
    </submittedName>
</protein>
<dbReference type="EMBL" id="LSRX01001477">
    <property type="protein sequence ID" value="OLP79489.1"/>
    <property type="molecule type" value="Genomic_DNA"/>
</dbReference>
<dbReference type="SUPFAM" id="SSF51126">
    <property type="entry name" value="Pectin lyase-like"/>
    <property type="match status" value="1"/>
</dbReference>
<dbReference type="InterPro" id="IPR011050">
    <property type="entry name" value="Pectin_lyase_fold/virulence"/>
</dbReference>
<keyword evidence="1" id="KW-0732">Signal</keyword>
<evidence type="ECO:0000256" key="3">
    <source>
        <dbReference type="SAM" id="Phobius"/>
    </source>
</evidence>
<gene>
    <name evidence="5" type="primary">PKHD1L1</name>
    <name evidence="5" type="ORF">AK812_SmicGene40214</name>
</gene>
<feature type="domain" description="CEMIP beta-helix" evidence="4">
    <location>
        <begin position="1042"/>
        <end position="1200"/>
    </location>
</feature>
<dbReference type="Pfam" id="PF24606">
    <property type="entry name" value="CEMIP_beta-hel"/>
    <property type="match status" value="1"/>
</dbReference>